<dbReference type="InterPro" id="IPR027417">
    <property type="entry name" value="P-loop_NTPase"/>
</dbReference>
<sequence length="1860" mass="204555">MGVPKVAEPKSHNDYTVGWVCALPKELAAATAMLDQRHPDLPNPPKDDNTYTLGSIGPHNIAIACLPQGKYGTNSAAAVATRMASTFGSIRLGFMVGIGGGIPPNVRLGDVVVSSPGNGFPGVVQWDFGKAEDGGMLVQTGALNNPPMALLAAVSNLRTKHEMNGSRIPEYLSDVATNYPRLAARYTRPPEVGETVSHSLSSPDGGTKTEPSLRTVAESPQMQCEDVPVHYGLIASGNKVIKDVKLRDRINDRFGGHVLGIAMAAAGLVDDFPCLVIQGICDYADSEKNKDWHGYAAAVAAAYTKEIISIIPPQEVEQIHPIRETLRTRESSLVRIAATNIATHSIVQDLDLSIHYHELEQWLSPPDPSTNYSHAKKQRYERSGQWLLQRTEYSTWKSGQRSFLWLHGIPGCGKTILASSVIRDLEQDRGVRQLLYFFFDFTDTRKQSLEHALRSLIIQLCRKNKDIQRHLVSLFASCDKGKQQPSADSLCKTFAAMVEQAGEVTIVLDALDECPTESEPRSGALLSWMKSLVGPRQGNIHLFVTSRPEQHIKSAIESWANSQDIIPIQSHLVEDDISAYIHTRVRDGEGLARWKPQPDVQDEIEAALKENTNGMFRWVACQLDYLENCVNVATLRAALRSLPRTLDETYARMSGFLPQEYPNVPVRSSTRFAGAGHVAEGDQGTEGSHGVNGYPLSEKLTLEGHRTYPAATADATATAKSAVTRDFWSSSHAQNTIVASTSPSTMNLKGDHEGKEEKSPADDKSIYTSDIPEFLAYAKELATSFFKDSEPLPDNNSLKKIYKVLPDLLRGFALRIGTGRQDLDHFRIMRVILGIREDVAKLFKEYYLDDEDETEELHQRIQNDMSLSDRLDMWKVAPNMDDPNAPLPSEAIPDTSLDFDDGIALEGDDGGSGTIVDDSYRSIVIGSTAYEWLVRRVYREVSLSASDARTMHTIGTQIRTALYSQPQNRLISSVKAPPTCSIVFESDWKPLAFVIEQEYAEEPDDAIEGAITLVRGTNGHIEAIPFAEYLSRTWPLLGEDFMELLRHVVRSEPGLNFSSQSSQVVHIAAGTSAELSLVNLFDKTKITARVEPSGCFVLEAVGVVESIVEVGEVYGWMTAALRSSPTDTITAIRPTLEISAEANSQFFRAYFRQKHSEGFSRSVGQCWQNLFRNPVVVTDYPVRRRQLGQEPGLECSTGTLTALLGTRNMALFCERVFIKGFCTILVPTKYANGTVHWHVLFNEDGSRIPFTDNRIHDVAGSFDLKKHITLAGINSARHIVGWCESARNFAGAREANYEIGRTGLKKPNAQFVFDRVTISGGKFISAAVSVAIGKKDKPARASKTADYDRQLKWVERRFVVFYDWKDRRAWLLDGLTALLHLVRAHVAHRRATDQEVIFSDDMINEANPPHTGKAAAWKFFKNKANMDLQISEIWNRPVIESSTEENTEPKLTVKRQQTFVHLVDLVGDIFGNLSMLFDIQTDASTADGFGARVRVSPRRHLEGWDFFDVATLEETVWPKAVSLLDTGLGWVDLTRSISAITLFGVGFGDLIQPGAGVQPEVTAQAEQKGAAHILAAGSVAGDGLVPDPSPQVGPFPDQLDGEAEVRIPAMFHDGGALPGPAAEFLPNQVEGRAIAQAPRGFDVSGVAQGAPVAAAHARAVDTSCTRWPCLPTGRDLLATTTPVIKDIRDSSDPGTASPRLRTLATDIYWHIPDKIFEECYCGGEEGNICDRVQVLLPTKFPKIFARGFRSPGEPLPENGAVIFGHSWKFPLCWPLEAGSVPMEGSVGQQPLARPEEHHLGIRARNQLPRASDSGLGTSVVSSLMHASSQVSTNSGSRRSRGRKLFSRALSKLKRDNVPKE</sequence>
<feature type="region of interest" description="Disordered" evidence="2">
    <location>
        <begin position="188"/>
        <end position="212"/>
    </location>
</feature>
<dbReference type="InterPro" id="IPR053137">
    <property type="entry name" value="NLR-like"/>
</dbReference>
<dbReference type="InterPro" id="IPR035994">
    <property type="entry name" value="Nucleoside_phosphorylase_sf"/>
</dbReference>
<evidence type="ECO:0000313" key="5">
    <source>
        <dbReference type="Proteomes" id="UP001287286"/>
    </source>
</evidence>
<dbReference type="PANTHER" id="PTHR46082:SF11">
    <property type="entry name" value="AAA+ ATPASE DOMAIN-CONTAINING PROTEIN-RELATED"/>
    <property type="match status" value="1"/>
</dbReference>
<dbReference type="EMBL" id="JAWRVI010000204">
    <property type="protein sequence ID" value="KAK4071777.1"/>
    <property type="molecule type" value="Genomic_DNA"/>
</dbReference>
<dbReference type="SUPFAM" id="SSF53167">
    <property type="entry name" value="Purine and uridine phosphorylases"/>
    <property type="match status" value="1"/>
</dbReference>
<comment type="caution">
    <text evidence="4">The sequence shown here is derived from an EMBL/GenBank/DDBJ whole genome shotgun (WGS) entry which is preliminary data.</text>
</comment>
<protein>
    <recommendedName>
        <fullName evidence="3">NACHT domain-containing protein</fullName>
    </recommendedName>
</protein>
<feature type="region of interest" description="Disordered" evidence="2">
    <location>
        <begin position="739"/>
        <end position="764"/>
    </location>
</feature>
<name>A0ABR0BEC2_PURLI</name>
<dbReference type="InterPro" id="IPR056884">
    <property type="entry name" value="NPHP3-like_N"/>
</dbReference>
<evidence type="ECO:0000256" key="2">
    <source>
        <dbReference type="SAM" id="MobiDB-lite"/>
    </source>
</evidence>
<organism evidence="4 5">
    <name type="scientific">Purpureocillium lilacinum</name>
    <name type="common">Paecilomyces lilacinus</name>
    <dbReference type="NCBI Taxonomy" id="33203"/>
    <lineage>
        <taxon>Eukaryota</taxon>
        <taxon>Fungi</taxon>
        <taxon>Dikarya</taxon>
        <taxon>Ascomycota</taxon>
        <taxon>Pezizomycotina</taxon>
        <taxon>Sordariomycetes</taxon>
        <taxon>Hypocreomycetidae</taxon>
        <taxon>Hypocreales</taxon>
        <taxon>Ophiocordycipitaceae</taxon>
        <taxon>Purpureocillium</taxon>
    </lineage>
</organism>
<feature type="region of interest" description="Disordered" evidence="2">
    <location>
        <begin position="1826"/>
        <end position="1860"/>
    </location>
</feature>
<gene>
    <name evidence="4" type="ORF">Purlil1_13344</name>
</gene>
<dbReference type="Proteomes" id="UP001287286">
    <property type="component" value="Unassembled WGS sequence"/>
</dbReference>
<dbReference type="PANTHER" id="PTHR46082">
    <property type="entry name" value="ATP/GTP-BINDING PROTEIN-RELATED"/>
    <property type="match status" value="1"/>
</dbReference>
<feature type="compositionally biased region" description="Basic and acidic residues" evidence="2">
    <location>
        <begin position="749"/>
        <end position="764"/>
    </location>
</feature>
<keyword evidence="5" id="KW-1185">Reference proteome</keyword>
<evidence type="ECO:0000259" key="3">
    <source>
        <dbReference type="PROSITE" id="PS50837"/>
    </source>
</evidence>
<dbReference type="Gene3D" id="3.40.50.1580">
    <property type="entry name" value="Nucleoside phosphorylase domain"/>
    <property type="match status" value="1"/>
</dbReference>
<dbReference type="Pfam" id="PF01048">
    <property type="entry name" value="PNP_UDP_1"/>
    <property type="match status" value="1"/>
</dbReference>
<evidence type="ECO:0000313" key="4">
    <source>
        <dbReference type="EMBL" id="KAK4071777.1"/>
    </source>
</evidence>
<reference evidence="4 5" key="1">
    <citation type="journal article" date="2024" name="Microbiol. Resour. Announc.">
        <title>Genome annotations for the ascomycete fungi Trichoderma harzianum, Trichoderma aggressivum, and Purpureocillium lilacinum.</title>
        <authorList>
            <person name="Beijen E.P.W."/>
            <person name="Ohm R.A."/>
        </authorList>
    </citation>
    <scope>NUCLEOTIDE SEQUENCE [LARGE SCALE GENOMIC DNA]</scope>
    <source>
        <strain evidence="4 5">CBS 150709</strain>
    </source>
</reference>
<dbReference type="Gene3D" id="3.40.50.300">
    <property type="entry name" value="P-loop containing nucleotide triphosphate hydrolases"/>
    <property type="match status" value="1"/>
</dbReference>
<dbReference type="InterPro" id="IPR000845">
    <property type="entry name" value="Nucleoside_phosphorylase_d"/>
</dbReference>
<dbReference type="InterPro" id="IPR007111">
    <property type="entry name" value="NACHT_NTPase"/>
</dbReference>
<feature type="domain" description="NACHT" evidence="3">
    <location>
        <begin position="402"/>
        <end position="548"/>
    </location>
</feature>
<dbReference type="SUPFAM" id="SSF52540">
    <property type="entry name" value="P-loop containing nucleoside triphosphate hydrolases"/>
    <property type="match status" value="1"/>
</dbReference>
<feature type="compositionally biased region" description="Polar residues" evidence="2">
    <location>
        <begin position="196"/>
        <end position="212"/>
    </location>
</feature>
<dbReference type="Pfam" id="PF24883">
    <property type="entry name" value="NPHP3_N"/>
    <property type="match status" value="1"/>
</dbReference>
<keyword evidence="1" id="KW-0677">Repeat</keyword>
<proteinExistence type="predicted"/>
<dbReference type="PROSITE" id="PS50837">
    <property type="entry name" value="NACHT"/>
    <property type="match status" value="1"/>
</dbReference>
<accession>A0ABR0BEC2</accession>
<evidence type="ECO:0000256" key="1">
    <source>
        <dbReference type="ARBA" id="ARBA00022737"/>
    </source>
</evidence>